<dbReference type="Gene3D" id="2.40.10.220">
    <property type="entry name" value="predicted glycosyltransferase like domains"/>
    <property type="match status" value="1"/>
</dbReference>
<name>A0A084SIA3_9BACT</name>
<dbReference type="RefSeq" id="WP_043409734.1">
    <property type="nucleotide sequence ID" value="NZ_JPMI01000302.1"/>
</dbReference>
<protein>
    <recommendedName>
        <fullName evidence="1">PilZ domain-containing protein</fullName>
    </recommendedName>
</protein>
<feature type="domain" description="PilZ" evidence="1">
    <location>
        <begin position="56"/>
        <end position="156"/>
    </location>
</feature>
<dbReference type="Pfam" id="PF07238">
    <property type="entry name" value="PilZ"/>
    <property type="match status" value="1"/>
</dbReference>
<gene>
    <name evidence="2" type="ORF">Q664_43180</name>
</gene>
<dbReference type="SUPFAM" id="SSF141371">
    <property type="entry name" value="PilZ domain-like"/>
    <property type="match status" value="1"/>
</dbReference>
<proteinExistence type="predicted"/>
<evidence type="ECO:0000313" key="2">
    <source>
        <dbReference type="EMBL" id="KFA88188.1"/>
    </source>
</evidence>
<dbReference type="Proteomes" id="UP000028547">
    <property type="component" value="Unassembled WGS sequence"/>
</dbReference>
<comment type="caution">
    <text evidence="2">The sequence shown here is derived from an EMBL/GenBank/DDBJ whole genome shotgun (WGS) entry which is preliminary data.</text>
</comment>
<dbReference type="AlphaFoldDB" id="A0A084SIA3"/>
<sequence length="165" mass="18270">MDLSVWLTNFRELHERARRRLHTSDERALYLEAREQLARSLLAAQGQNLQPGSTARRSFRVPKGMHVDVSFRTGAVRSRTLDISSGGFSCLMGGAPTEGTLSGFALWLPGQDEAPVVGRARIVAATPPSEQGNQRVSFIFENVSDDDHERLEMLIFDLALGYIVA</sequence>
<reference evidence="2 3" key="1">
    <citation type="submission" date="2014-07" db="EMBL/GenBank/DDBJ databases">
        <title>Draft Genome Sequence of Gephyronic Acid Producer, Cystobacter violaceus Strain Cb vi76.</title>
        <authorList>
            <person name="Stevens D.C."/>
            <person name="Young J."/>
            <person name="Carmichael R."/>
            <person name="Tan J."/>
            <person name="Taylor R.E."/>
        </authorList>
    </citation>
    <scope>NUCLEOTIDE SEQUENCE [LARGE SCALE GENOMIC DNA]</scope>
    <source>
        <strain evidence="2 3">Cb vi76</strain>
    </source>
</reference>
<dbReference type="EMBL" id="JPMI01000302">
    <property type="protein sequence ID" value="KFA88188.1"/>
    <property type="molecule type" value="Genomic_DNA"/>
</dbReference>
<dbReference type="InterPro" id="IPR009875">
    <property type="entry name" value="PilZ_domain"/>
</dbReference>
<evidence type="ECO:0000259" key="1">
    <source>
        <dbReference type="Pfam" id="PF07238"/>
    </source>
</evidence>
<accession>A0A084SIA3</accession>
<organism evidence="2 3">
    <name type="scientific">Archangium violaceum Cb vi76</name>
    <dbReference type="NCBI Taxonomy" id="1406225"/>
    <lineage>
        <taxon>Bacteria</taxon>
        <taxon>Pseudomonadati</taxon>
        <taxon>Myxococcota</taxon>
        <taxon>Myxococcia</taxon>
        <taxon>Myxococcales</taxon>
        <taxon>Cystobacterineae</taxon>
        <taxon>Archangiaceae</taxon>
        <taxon>Archangium</taxon>
    </lineage>
</organism>
<dbReference type="GO" id="GO:0035438">
    <property type="term" value="F:cyclic-di-GMP binding"/>
    <property type="evidence" value="ECO:0007669"/>
    <property type="project" value="InterPro"/>
</dbReference>
<evidence type="ECO:0000313" key="3">
    <source>
        <dbReference type="Proteomes" id="UP000028547"/>
    </source>
</evidence>